<keyword evidence="1" id="KW-0472">Membrane</keyword>
<dbReference type="Proteomes" id="UP000838100">
    <property type="component" value="Unassembled WGS sequence"/>
</dbReference>
<evidence type="ECO:0008006" key="4">
    <source>
        <dbReference type="Google" id="ProtNLM"/>
    </source>
</evidence>
<organism evidence="2 3">
    <name type="scientific">Sinobacterium norvegicum</name>
    <dbReference type="NCBI Taxonomy" id="1641715"/>
    <lineage>
        <taxon>Bacteria</taxon>
        <taxon>Pseudomonadati</taxon>
        <taxon>Pseudomonadota</taxon>
        <taxon>Gammaproteobacteria</taxon>
        <taxon>Cellvibrionales</taxon>
        <taxon>Spongiibacteraceae</taxon>
        <taxon>Sinobacterium</taxon>
    </lineage>
</organism>
<reference evidence="2" key="1">
    <citation type="submission" date="2021-12" db="EMBL/GenBank/DDBJ databases">
        <authorList>
            <person name="Rodrigo-Torres L."/>
            <person name="Arahal R. D."/>
            <person name="Lucena T."/>
        </authorList>
    </citation>
    <scope>NUCLEOTIDE SEQUENCE</scope>
    <source>
        <strain evidence="2">CECT 8267</strain>
    </source>
</reference>
<name>A0ABN8EHX5_9GAMM</name>
<evidence type="ECO:0000256" key="1">
    <source>
        <dbReference type="SAM" id="Phobius"/>
    </source>
</evidence>
<proteinExistence type="predicted"/>
<accession>A0ABN8EHX5</accession>
<protein>
    <recommendedName>
        <fullName evidence="4">DUF2975 domain-containing protein</fullName>
    </recommendedName>
</protein>
<evidence type="ECO:0000313" key="2">
    <source>
        <dbReference type="EMBL" id="CAH0991964.1"/>
    </source>
</evidence>
<feature type="transmembrane region" description="Helical" evidence="1">
    <location>
        <begin position="7"/>
        <end position="26"/>
    </location>
</feature>
<gene>
    <name evidence="2" type="ORF">SIN8267_02079</name>
</gene>
<keyword evidence="1" id="KW-0812">Transmembrane</keyword>
<dbReference type="RefSeq" id="WP_237444663.1">
    <property type="nucleotide sequence ID" value="NZ_CAKLPX010000002.1"/>
</dbReference>
<dbReference type="EMBL" id="CAKLPX010000002">
    <property type="protein sequence ID" value="CAH0991964.1"/>
    <property type="molecule type" value="Genomic_DNA"/>
</dbReference>
<feature type="transmembrane region" description="Helical" evidence="1">
    <location>
        <begin position="46"/>
        <end position="69"/>
    </location>
</feature>
<feature type="transmembrane region" description="Helical" evidence="1">
    <location>
        <begin position="90"/>
        <end position="117"/>
    </location>
</feature>
<comment type="caution">
    <text evidence="2">The sequence shown here is derived from an EMBL/GenBank/DDBJ whole genome shotgun (WGS) entry which is preliminary data.</text>
</comment>
<evidence type="ECO:0000313" key="3">
    <source>
        <dbReference type="Proteomes" id="UP000838100"/>
    </source>
</evidence>
<keyword evidence="1" id="KW-1133">Transmembrane helix</keyword>
<feature type="transmembrane region" description="Helical" evidence="1">
    <location>
        <begin position="137"/>
        <end position="155"/>
    </location>
</feature>
<sequence>MKSSHYLAIAVKLFAIVLFIFSLRQSTSLVEVFLSDSINGMPVSTLFIAGTVLIPLIVSLLLWFFPLSVSKSILKPEIDLPIEPINSTTILTVFVLAIGLYVFYYAFVDLVYWAVLWNMESHSQYSMAPLSLTEDNKANMVATALELVISIGLILKAKTLASNMLKFAK</sequence>
<keyword evidence="3" id="KW-1185">Reference proteome</keyword>